<dbReference type="EMBL" id="CABP01000118">
    <property type="protein sequence ID" value="CBI05472.1"/>
    <property type="molecule type" value="Genomic_DNA"/>
</dbReference>
<dbReference type="NCBIfam" id="NF038336">
    <property type="entry name" value="YjiT_fam"/>
    <property type="match status" value="1"/>
</dbReference>
<accession>E6QE46</accession>
<comment type="caution">
    <text evidence="1">The sequence shown here is derived from an EMBL/GenBank/DDBJ whole genome shotgun (WGS) entry which is preliminary data.</text>
</comment>
<protein>
    <submittedName>
        <fullName evidence="1">Uncharacterized protein</fullName>
    </submittedName>
</protein>
<sequence>MSSPFTDWKRELLHSRELDQPDGRPLYRYRLSMAKFDSLEILLRGQIASMSNLAGLDLVAAHLPGFPALFVLYAADWWRRRYNGGHWSWDPILKDLGANPSEWTTVQRSECVQRGLKDWGLGLWESGGLRFLGSVAVQGGLPLQLLAQARGKIGQILGRVLQLAMGSNVTQLDLQTWMESLQGDLPQSYRHPAIVTLLADVARTVLDLQTEAKLDASASAVNQLNRSIPNWRERFPLPVEDDQARGMIEQLIQDAARVRIERQTTCLTLVRHLEQDADGMWKIRSILTLPETLKSEQVARLFDVPVEELPRTAELVLVVGNQSQETSLRRMAGHEAYRLERKPWGASDALAADEHILHLRAPDGRLWSAPATRGEALEEDLPWTFSVENGDFLRQGTGGVANTEAWLALPERWNIQTPEGSEASEQGKLYSHNRRIIRIHGSINVNDGASLTCRIRTGQAGTSRENFEWRGHRYWLDFISPRIVFKGLPTLYQVGMDDTARPVDGQTVWNGTGVGHSVTHIGPVTARYPATGEIKYRVRMLLLSEDAKVTIHSRNTHSGTICLENWKATSAKVLTPDIHLTTHLEGDDLKLDLSVSPGSPISEDLEIEVHWSNNTTPVRVTLPFPAQGVLAFDTDGTVLPNGKLLAAYLLTGVRLYVLAEQNASINLELNMGSITNTFPLYLPSNSARLEIRLQEYAADIQALLSLDNSPDALVMLSMRIGGAEEFQIRLARYAARLEKNNGHICLETSGLSTLSPDMLAALPVLALRLERPGDEAILLAPSSSEGVANGVWDFAPETREAGAWLIYPGPDAKLPFRPTLWVVRGENTADTDLGRAIGLMEQGRREAALDTVIQVMAANFLDPSWVDVDRLTSQIGHLSLSTLDLWRKFALNPYCMAALALRLAKLPQGFLERFAQELPFAWEIVPFAAWEQAIKCLANQCEQAIGQETWEIVFQTHLRSRIQDLSARYGALDYLLGITSAEYLPENMKQLQGLAALGSQSTHRLFEGENCLMMQLRRFHANDKWPTGFNAILEHVSAFSLGEQESNLCPMSFGYQDGGINLPLLLAKQVALNLSQEWLSDPYCIQILRAHRAFDPDWFDEAFNLVIARCLADGLLTIQRAP</sequence>
<organism evidence="1">
    <name type="scientific">mine drainage metagenome</name>
    <dbReference type="NCBI Taxonomy" id="410659"/>
    <lineage>
        <taxon>unclassified sequences</taxon>
        <taxon>metagenomes</taxon>
        <taxon>ecological metagenomes</taxon>
    </lineage>
</organism>
<evidence type="ECO:0000313" key="1">
    <source>
        <dbReference type="EMBL" id="CBI05472.1"/>
    </source>
</evidence>
<proteinExistence type="predicted"/>
<name>E6QE46_9ZZZZ</name>
<dbReference type="AlphaFoldDB" id="E6QE46"/>
<dbReference type="InterPro" id="IPR047879">
    <property type="entry name" value="YjiT"/>
</dbReference>
<gene>
    <name evidence="1" type="ORF">CARN5_1041</name>
</gene>
<reference evidence="1" key="1">
    <citation type="submission" date="2009-10" db="EMBL/GenBank/DDBJ databases">
        <title>Diversity of trophic interactions inside an arsenic-rich microbial ecosystem.</title>
        <authorList>
            <person name="Bertin P.N."/>
            <person name="Heinrich-Salmeron A."/>
            <person name="Pelletier E."/>
            <person name="Goulhen-Chollet F."/>
            <person name="Arsene-Ploetze F."/>
            <person name="Gallien S."/>
            <person name="Calteau A."/>
            <person name="Vallenet D."/>
            <person name="Casiot C."/>
            <person name="Chane-Woon-Ming B."/>
            <person name="Giloteaux L."/>
            <person name="Barakat M."/>
            <person name="Bonnefoy V."/>
            <person name="Bruneel O."/>
            <person name="Chandler M."/>
            <person name="Cleiss J."/>
            <person name="Duran R."/>
            <person name="Elbaz-Poulichet F."/>
            <person name="Fonknechten N."/>
            <person name="Lauga B."/>
            <person name="Mornico D."/>
            <person name="Ortet P."/>
            <person name="Schaeffer C."/>
            <person name="Siguier P."/>
            <person name="Alexander Thil Smith A."/>
            <person name="Van Dorsselaer A."/>
            <person name="Weissenbach J."/>
            <person name="Medigue C."/>
            <person name="Le Paslier D."/>
        </authorList>
    </citation>
    <scope>NUCLEOTIDE SEQUENCE</scope>
</reference>